<dbReference type="SUPFAM" id="SSF159501">
    <property type="entry name" value="EreA/ChaN-like"/>
    <property type="match status" value="1"/>
</dbReference>
<evidence type="ECO:0000256" key="1">
    <source>
        <dbReference type="SAM" id="Coils"/>
    </source>
</evidence>
<dbReference type="PANTHER" id="PTHR31299">
    <property type="entry name" value="ESTERASE, PUTATIVE (AFU_ORTHOLOGUE AFUA_1G05850)-RELATED"/>
    <property type="match status" value="1"/>
</dbReference>
<evidence type="ECO:0000313" key="2">
    <source>
        <dbReference type="EMBL" id="MPR33492.1"/>
    </source>
</evidence>
<keyword evidence="3" id="KW-1185">Reference proteome</keyword>
<dbReference type="Pfam" id="PF05139">
    <property type="entry name" value="Erythro_esteras"/>
    <property type="match status" value="1"/>
</dbReference>
<name>A0A7C9FRJ4_9BACT</name>
<dbReference type="Gene3D" id="3.30.1870.10">
    <property type="entry name" value="EreA-like, domain 2"/>
    <property type="match status" value="1"/>
</dbReference>
<keyword evidence="1" id="KW-0175">Coiled coil</keyword>
<reference evidence="2 3" key="1">
    <citation type="submission" date="2019-10" db="EMBL/GenBank/DDBJ databases">
        <title>Draft Genome Sequence of Cytophagaceae sp. SJW1-29.</title>
        <authorList>
            <person name="Choi A."/>
        </authorList>
    </citation>
    <scope>NUCLEOTIDE SEQUENCE [LARGE SCALE GENOMIC DNA]</scope>
    <source>
        <strain evidence="2 3">SJW1-29</strain>
    </source>
</reference>
<dbReference type="PANTHER" id="PTHR31299:SF0">
    <property type="entry name" value="ESTERASE, PUTATIVE (AFU_ORTHOLOGUE AFUA_1G05850)-RELATED"/>
    <property type="match status" value="1"/>
</dbReference>
<dbReference type="Gene3D" id="1.20.1440.30">
    <property type="entry name" value="Biosynthetic Protein domain"/>
    <property type="match status" value="1"/>
</dbReference>
<dbReference type="GO" id="GO:0046677">
    <property type="term" value="P:response to antibiotic"/>
    <property type="evidence" value="ECO:0007669"/>
    <property type="project" value="InterPro"/>
</dbReference>
<evidence type="ECO:0000313" key="3">
    <source>
        <dbReference type="Proteomes" id="UP000479293"/>
    </source>
</evidence>
<dbReference type="AlphaFoldDB" id="A0A7C9FRJ4"/>
<comment type="caution">
    <text evidence="2">The sequence shown here is derived from an EMBL/GenBank/DDBJ whole genome shotgun (WGS) entry which is preliminary data.</text>
</comment>
<evidence type="ECO:0008006" key="4">
    <source>
        <dbReference type="Google" id="ProtNLM"/>
    </source>
</evidence>
<protein>
    <recommendedName>
        <fullName evidence="4">Erythromycin esterase family protein</fullName>
    </recommendedName>
</protein>
<feature type="coiled-coil region" evidence="1">
    <location>
        <begin position="216"/>
        <end position="243"/>
    </location>
</feature>
<proteinExistence type="predicted"/>
<dbReference type="EMBL" id="WHLY01000002">
    <property type="protein sequence ID" value="MPR33492.1"/>
    <property type="molecule type" value="Genomic_DNA"/>
</dbReference>
<dbReference type="InterPro" id="IPR007815">
    <property type="entry name" value="Emycin_Estase"/>
</dbReference>
<gene>
    <name evidence="2" type="ORF">GBK04_08965</name>
</gene>
<dbReference type="RefSeq" id="WP_152758780.1">
    <property type="nucleotide sequence ID" value="NZ_WHLY01000002.1"/>
</dbReference>
<dbReference type="CDD" id="cd14728">
    <property type="entry name" value="Ere-like"/>
    <property type="match status" value="1"/>
</dbReference>
<accession>A0A7C9FRJ4</accession>
<dbReference type="Gene3D" id="3.40.1660.10">
    <property type="entry name" value="EreA-like (biosynthetic domain)"/>
    <property type="match status" value="1"/>
</dbReference>
<dbReference type="Proteomes" id="UP000479293">
    <property type="component" value="Unassembled WGS sequence"/>
</dbReference>
<organism evidence="2 3">
    <name type="scientific">Salmonirosea aquatica</name>
    <dbReference type="NCBI Taxonomy" id="2654236"/>
    <lineage>
        <taxon>Bacteria</taxon>
        <taxon>Pseudomonadati</taxon>
        <taxon>Bacteroidota</taxon>
        <taxon>Cytophagia</taxon>
        <taxon>Cytophagales</taxon>
        <taxon>Spirosomataceae</taxon>
        <taxon>Salmonirosea</taxon>
    </lineage>
</organism>
<dbReference type="InterPro" id="IPR052036">
    <property type="entry name" value="Hydrolase/PRTase-associated"/>
</dbReference>
<sequence>MTKSISLGRRIIMGCVFTCILSQGTLAQTTVTELVGQKESPNFRITDLGESVPFGLNKNLDPLLSVLEKKKLLLIGEPTHGAANVYLFKYDLFKELVGLNRVKCLLIEANFNSVLKLDDFVSGCTPMDSLASGLNKMPFMHRTEEFKDLMLWMRAYNASKEPHEHVHIYGIDVQDVDAGFDFIKKYFSKTDKSYADSLSSFLPTMTPNKLPEWRHNVYTEAQLEDLQKHLEAVKKKAASKSESQEWQLATRVLENIRLCSHMYTHPRDFKRDLYMAENVKWILNLERKDMGFVVSAHNGHVANDGGLGTYLKEALADEVYTLGVDFGEGQIMAVSASPDTVRSFKAHDVLFLEADSISLAHLSDRVRFIQPVNSKNDVIIRSSGATYNQKRSQVYWRTVSLPGSFDSIVYFDRVYPSTVLPISR</sequence>